<feature type="domain" description="Bacteriophage Mu GpT" evidence="1">
    <location>
        <begin position="11"/>
        <end position="309"/>
    </location>
</feature>
<evidence type="ECO:0000259" key="1">
    <source>
        <dbReference type="Pfam" id="PF10124"/>
    </source>
</evidence>
<dbReference type="Pfam" id="PF10124">
    <property type="entry name" value="Mu-like_gpT"/>
    <property type="match status" value="1"/>
</dbReference>
<dbReference type="Proteomes" id="UP000182983">
    <property type="component" value="Unassembled WGS sequence"/>
</dbReference>
<dbReference type="OrthoDB" id="9804833at2"/>
<dbReference type="EMBL" id="FNWO01000006">
    <property type="protein sequence ID" value="SEH35472.1"/>
    <property type="molecule type" value="Genomic_DNA"/>
</dbReference>
<proteinExistence type="predicted"/>
<sequence>MLVSRSGASLADIFTGYKTTFNKGFEGAKSTISIIAMEVPSTAESETYAWLGNFPMVREWVGERIIQNLSAWKYTIANKNFEMTVKVNGNQIEDDQYGLFTPLMQEMGREAAIHPDRLAYDLLKKGFSERCYDGQYFFDTDHPIEGESGQTASVSNMQAGSGPAWFLIDASRQMRPLVFQKRRPYRFVSLDKANDERVFWQNEYIYGCDGRSNVGFGLWQLAHGSKADLTHENYEAARAAMASLTRDGGAKLGITPTHLVVPLELEGAARRVVKNDTRVITIGTASDTTTVVISNEWKDTAEPIVSPYL</sequence>
<accession>A0A1H6HK24</accession>
<protein>
    <submittedName>
        <fullName evidence="2">Mu-like prophage major head subunit gpT</fullName>
    </submittedName>
</protein>
<evidence type="ECO:0000313" key="2">
    <source>
        <dbReference type="EMBL" id="SEH35472.1"/>
    </source>
</evidence>
<dbReference type="InterPro" id="IPR018774">
    <property type="entry name" value="Phage_Mu_GpT"/>
</dbReference>
<organism evidence="2 3">
    <name type="scientific">Magnetospirillum fulvum</name>
    <name type="common">Rhodospirillum fulvum</name>
    <dbReference type="NCBI Taxonomy" id="1082"/>
    <lineage>
        <taxon>Bacteria</taxon>
        <taxon>Pseudomonadati</taxon>
        <taxon>Pseudomonadota</taxon>
        <taxon>Alphaproteobacteria</taxon>
        <taxon>Rhodospirillales</taxon>
        <taxon>Rhodospirillaceae</taxon>
        <taxon>Magnetospirillum</taxon>
    </lineage>
</organism>
<reference evidence="3" key="1">
    <citation type="submission" date="2016-10" db="EMBL/GenBank/DDBJ databases">
        <authorList>
            <person name="Varghese N."/>
            <person name="Submissions S."/>
        </authorList>
    </citation>
    <scope>NUCLEOTIDE SEQUENCE [LARGE SCALE GENOMIC DNA]</scope>
    <source>
        <strain evidence="3">DSM 13234</strain>
    </source>
</reference>
<dbReference type="RefSeq" id="WP_074767688.1">
    <property type="nucleotide sequence ID" value="NZ_FNWO01000006.1"/>
</dbReference>
<gene>
    <name evidence="2" type="ORF">SAMN04244559_01782</name>
</gene>
<evidence type="ECO:0000313" key="3">
    <source>
        <dbReference type="Proteomes" id="UP000182983"/>
    </source>
</evidence>
<keyword evidence="3" id="KW-1185">Reference proteome</keyword>
<dbReference type="AlphaFoldDB" id="A0A1H6HK24"/>
<name>A0A1H6HK24_MAGFU</name>